<sequence length="110" mass="12455">MTTIINTWTIGGVLTLFWGLLMVIFPPNFSNNFFGIKTKWTTKNLNTWIYGQKVFSFILILLGLLFTITSLTVIGANTTTFISVLFLVFSWQVSKFVGHKIIAGKFPELN</sequence>
<dbReference type="Pfam" id="PF13630">
    <property type="entry name" value="SdpI"/>
    <property type="match status" value="1"/>
</dbReference>
<dbReference type="Proteomes" id="UP000295668">
    <property type="component" value="Unassembled WGS sequence"/>
</dbReference>
<evidence type="ECO:0000313" key="3">
    <source>
        <dbReference type="Proteomes" id="UP000295668"/>
    </source>
</evidence>
<protein>
    <recommendedName>
        <fullName evidence="4">SdpI family protein</fullName>
    </recommendedName>
</protein>
<keyword evidence="3" id="KW-1185">Reference proteome</keyword>
<name>A0A4R5MHM4_9SPHI</name>
<dbReference type="EMBL" id="SJCY01000013">
    <property type="protein sequence ID" value="TDG35057.1"/>
    <property type="molecule type" value="Genomic_DNA"/>
</dbReference>
<keyword evidence="1" id="KW-0472">Membrane</keyword>
<dbReference type="InterPro" id="IPR025962">
    <property type="entry name" value="SdpI/YhfL"/>
</dbReference>
<gene>
    <name evidence="2" type="ORF">EZJ43_15130</name>
</gene>
<evidence type="ECO:0000256" key="1">
    <source>
        <dbReference type="SAM" id="Phobius"/>
    </source>
</evidence>
<feature type="transmembrane region" description="Helical" evidence="1">
    <location>
        <begin position="74"/>
        <end position="93"/>
    </location>
</feature>
<reference evidence="2 3" key="1">
    <citation type="submission" date="2019-02" db="EMBL/GenBank/DDBJ databases">
        <title>Pedobacter sp. nov., a novel speices isolated from soil of pinguins habitat in Antarcitica.</title>
        <authorList>
            <person name="He R.-H."/>
        </authorList>
    </citation>
    <scope>NUCLEOTIDE SEQUENCE [LARGE SCALE GENOMIC DNA]</scope>
    <source>
        <strain evidence="2 3">E01020</strain>
    </source>
</reference>
<accession>A0A4R5MHM4</accession>
<dbReference type="RefSeq" id="WP_133263555.1">
    <property type="nucleotide sequence ID" value="NZ_SJCY01000013.1"/>
</dbReference>
<feature type="transmembrane region" description="Helical" evidence="1">
    <location>
        <begin position="6"/>
        <end position="26"/>
    </location>
</feature>
<evidence type="ECO:0008006" key="4">
    <source>
        <dbReference type="Google" id="ProtNLM"/>
    </source>
</evidence>
<proteinExistence type="predicted"/>
<feature type="transmembrane region" description="Helical" evidence="1">
    <location>
        <begin position="47"/>
        <end position="68"/>
    </location>
</feature>
<organism evidence="2 3">
    <name type="scientific">Pedobacter changchengzhani</name>
    <dbReference type="NCBI Taxonomy" id="2529274"/>
    <lineage>
        <taxon>Bacteria</taxon>
        <taxon>Pseudomonadati</taxon>
        <taxon>Bacteroidota</taxon>
        <taxon>Sphingobacteriia</taxon>
        <taxon>Sphingobacteriales</taxon>
        <taxon>Sphingobacteriaceae</taxon>
        <taxon>Pedobacter</taxon>
    </lineage>
</organism>
<comment type="caution">
    <text evidence="2">The sequence shown here is derived from an EMBL/GenBank/DDBJ whole genome shotgun (WGS) entry which is preliminary data.</text>
</comment>
<keyword evidence="1" id="KW-0812">Transmembrane</keyword>
<keyword evidence="1" id="KW-1133">Transmembrane helix</keyword>
<evidence type="ECO:0000313" key="2">
    <source>
        <dbReference type="EMBL" id="TDG35057.1"/>
    </source>
</evidence>
<dbReference type="AlphaFoldDB" id="A0A4R5MHM4"/>